<evidence type="ECO:0000256" key="1">
    <source>
        <dbReference type="ARBA" id="ARBA00022490"/>
    </source>
</evidence>
<dbReference type="GO" id="GO:0017101">
    <property type="term" value="C:aminoacyl-tRNA synthetase multienzyme complex"/>
    <property type="evidence" value="ECO:0007669"/>
    <property type="project" value="TreeGrafter"/>
</dbReference>
<reference evidence="2" key="4">
    <citation type="submission" date="2019-03" db="UniProtKB">
        <authorList>
            <consortium name="EnsemblPlants"/>
        </authorList>
    </citation>
    <scope>IDENTIFICATION</scope>
</reference>
<reference evidence="3" key="1">
    <citation type="journal article" date="2014" name="Science">
        <title>Ancient hybridizations among the ancestral genomes of bread wheat.</title>
        <authorList>
            <consortium name="International Wheat Genome Sequencing Consortium,"/>
            <person name="Marcussen T."/>
            <person name="Sandve S.R."/>
            <person name="Heier L."/>
            <person name="Spannagl M."/>
            <person name="Pfeifer M."/>
            <person name="Jakobsen K.S."/>
            <person name="Wulff B.B."/>
            <person name="Steuernagel B."/>
            <person name="Mayer K.F."/>
            <person name="Olsen O.A."/>
        </authorList>
    </citation>
    <scope>NUCLEOTIDE SEQUENCE [LARGE SCALE GENOMIC DNA]</scope>
    <source>
        <strain evidence="3">cv. AL8/78</strain>
    </source>
</reference>
<dbReference type="Gramene" id="AET3Gv20983200.33">
    <property type="protein sequence ID" value="AET3Gv20983200.33"/>
    <property type="gene ID" value="AET3Gv20983200"/>
</dbReference>
<evidence type="ECO:0000313" key="3">
    <source>
        <dbReference type="Proteomes" id="UP000015105"/>
    </source>
</evidence>
<reference evidence="2" key="3">
    <citation type="journal article" date="2017" name="Nature">
        <title>Genome sequence of the progenitor of the wheat D genome Aegilops tauschii.</title>
        <authorList>
            <person name="Luo M.C."/>
            <person name="Gu Y.Q."/>
            <person name="Puiu D."/>
            <person name="Wang H."/>
            <person name="Twardziok S.O."/>
            <person name="Deal K.R."/>
            <person name="Huo N."/>
            <person name="Zhu T."/>
            <person name="Wang L."/>
            <person name="Wang Y."/>
            <person name="McGuire P.E."/>
            <person name="Liu S."/>
            <person name="Long H."/>
            <person name="Ramasamy R.K."/>
            <person name="Rodriguez J.C."/>
            <person name="Van S.L."/>
            <person name="Yuan L."/>
            <person name="Wang Z."/>
            <person name="Xia Z."/>
            <person name="Xiao L."/>
            <person name="Anderson O.D."/>
            <person name="Ouyang S."/>
            <person name="Liang Y."/>
            <person name="Zimin A.V."/>
            <person name="Pertea G."/>
            <person name="Qi P."/>
            <person name="Bennetzen J.L."/>
            <person name="Dai X."/>
            <person name="Dawson M.W."/>
            <person name="Muller H.G."/>
            <person name="Kugler K."/>
            <person name="Rivarola-Duarte L."/>
            <person name="Spannagl M."/>
            <person name="Mayer K.F.X."/>
            <person name="Lu F.H."/>
            <person name="Bevan M.W."/>
            <person name="Leroy P."/>
            <person name="Li P."/>
            <person name="You F.M."/>
            <person name="Sun Q."/>
            <person name="Liu Z."/>
            <person name="Lyons E."/>
            <person name="Wicker T."/>
            <person name="Salzberg S.L."/>
            <person name="Devos K.M."/>
            <person name="Dvorak J."/>
        </authorList>
    </citation>
    <scope>NUCLEOTIDE SEQUENCE [LARGE SCALE GENOMIC DNA]</scope>
    <source>
        <strain evidence="2">cv. AL8/78</strain>
    </source>
</reference>
<sequence length="156" mass="17944">MYQQQKQTSPPLIVGGLDSGCRCRSIQGPPLQLFCLVVCGSSRALDIPEVDRKYGDRPIDAVDLRSEAEFDKAEKAREKLVLVLQDTCLNYRAIDLRTPANQAIFCIQCHVENKFRESLFFGEFYRDPAQSKVDWWSRWKVVHLYSIWSIMASLLV</sequence>
<dbReference type="GO" id="GO:0004815">
    <property type="term" value="F:aspartate-tRNA ligase activity"/>
    <property type="evidence" value="ECO:0007669"/>
    <property type="project" value="InterPro"/>
</dbReference>
<accession>A0A453GEZ2</accession>
<dbReference type="Proteomes" id="UP000015105">
    <property type="component" value="Chromosome 3D"/>
</dbReference>
<keyword evidence="1" id="KW-0963">Cytoplasm</keyword>
<dbReference type="GO" id="GO:0003723">
    <property type="term" value="F:RNA binding"/>
    <property type="evidence" value="ECO:0007669"/>
    <property type="project" value="TreeGrafter"/>
</dbReference>
<protein>
    <submittedName>
        <fullName evidence="2">Uncharacterized protein</fullName>
    </submittedName>
</protein>
<keyword evidence="3" id="KW-1185">Reference proteome</keyword>
<dbReference type="PANTHER" id="PTHR43450:SF1">
    <property type="entry name" value="ASPARTATE--TRNA LIGASE, CYTOPLASMIC"/>
    <property type="match status" value="1"/>
</dbReference>
<dbReference type="PANTHER" id="PTHR43450">
    <property type="entry name" value="ASPARTYL-TRNA SYNTHETASE"/>
    <property type="match status" value="1"/>
</dbReference>
<dbReference type="AlphaFoldDB" id="A0A453GEZ2"/>
<organism evidence="2 3">
    <name type="scientific">Aegilops tauschii subsp. strangulata</name>
    <name type="common">Goatgrass</name>
    <dbReference type="NCBI Taxonomy" id="200361"/>
    <lineage>
        <taxon>Eukaryota</taxon>
        <taxon>Viridiplantae</taxon>
        <taxon>Streptophyta</taxon>
        <taxon>Embryophyta</taxon>
        <taxon>Tracheophyta</taxon>
        <taxon>Spermatophyta</taxon>
        <taxon>Magnoliopsida</taxon>
        <taxon>Liliopsida</taxon>
        <taxon>Poales</taxon>
        <taxon>Poaceae</taxon>
        <taxon>BOP clade</taxon>
        <taxon>Pooideae</taxon>
        <taxon>Triticodae</taxon>
        <taxon>Triticeae</taxon>
        <taxon>Triticinae</taxon>
        <taxon>Aegilops</taxon>
    </lineage>
</organism>
<dbReference type="GO" id="GO:0005829">
    <property type="term" value="C:cytosol"/>
    <property type="evidence" value="ECO:0007669"/>
    <property type="project" value="TreeGrafter"/>
</dbReference>
<reference evidence="2" key="5">
    <citation type="journal article" date="2021" name="G3 (Bethesda)">
        <title>Aegilops tauschii genome assembly Aet v5.0 features greater sequence contiguity and improved annotation.</title>
        <authorList>
            <person name="Wang L."/>
            <person name="Zhu T."/>
            <person name="Rodriguez J.C."/>
            <person name="Deal K.R."/>
            <person name="Dubcovsky J."/>
            <person name="McGuire P.E."/>
            <person name="Lux T."/>
            <person name="Spannagl M."/>
            <person name="Mayer K.F.X."/>
            <person name="Baldrich P."/>
            <person name="Meyers B.C."/>
            <person name="Huo N."/>
            <person name="Gu Y.Q."/>
            <person name="Zhou H."/>
            <person name="Devos K.M."/>
            <person name="Bennetzen J.L."/>
            <person name="Unver T."/>
            <person name="Budak H."/>
            <person name="Gulick P.J."/>
            <person name="Galiba G."/>
            <person name="Kalapos B."/>
            <person name="Nelson D.R."/>
            <person name="Li P."/>
            <person name="You F.M."/>
            <person name="Luo M.C."/>
            <person name="Dvorak J."/>
        </authorList>
    </citation>
    <scope>NUCLEOTIDE SEQUENCE [LARGE SCALE GENOMIC DNA]</scope>
    <source>
        <strain evidence="2">cv. AL8/78</strain>
    </source>
</reference>
<dbReference type="GO" id="GO:0006422">
    <property type="term" value="P:aspartyl-tRNA aminoacylation"/>
    <property type="evidence" value="ECO:0007669"/>
    <property type="project" value="InterPro"/>
</dbReference>
<dbReference type="GO" id="GO:0005524">
    <property type="term" value="F:ATP binding"/>
    <property type="evidence" value="ECO:0007669"/>
    <property type="project" value="InterPro"/>
</dbReference>
<dbReference type="EnsemblPlants" id="AET3Gv20983200.33">
    <property type="protein sequence ID" value="AET3Gv20983200.33"/>
    <property type="gene ID" value="AET3Gv20983200"/>
</dbReference>
<name>A0A453GEZ2_AEGTS</name>
<evidence type="ECO:0000313" key="2">
    <source>
        <dbReference type="EnsemblPlants" id="AET3Gv20983200.33"/>
    </source>
</evidence>
<proteinExistence type="predicted"/>
<reference evidence="3" key="2">
    <citation type="journal article" date="2017" name="Nat. Plants">
        <title>The Aegilops tauschii genome reveals multiple impacts of transposons.</title>
        <authorList>
            <person name="Zhao G."/>
            <person name="Zou C."/>
            <person name="Li K."/>
            <person name="Wang K."/>
            <person name="Li T."/>
            <person name="Gao L."/>
            <person name="Zhang X."/>
            <person name="Wang H."/>
            <person name="Yang Z."/>
            <person name="Liu X."/>
            <person name="Jiang W."/>
            <person name="Mao L."/>
            <person name="Kong X."/>
            <person name="Jiao Y."/>
            <person name="Jia J."/>
        </authorList>
    </citation>
    <scope>NUCLEOTIDE SEQUENCE [LARGE SCALE GENOMIC DNA]</scope>
    <source>
        <strain evidence="3">cv. AL8/78</strain>
    </source>
</reference>
<dbReference type="InterPro" id="IPR004523">
    <property type="entry name" value="Asp-tRNA_synthase_2"/>
</dbReference>